<dbReference type="SMART" id="SM00823">
    <property type="entry name" value="PKS_PP"/>
    <property type="match status" value="1"/>
</dbReference>
<protein>
    <submittedName>
        <fullName evidence="14">Related to lovastatin nonaketide synthase</fullName>
    </submittedName>
</protein>
<dbReference type="Pfam" id="PF02801">
    <property type="entry name" value="Ketoacyl-synt_C"/>
    <property type="match status" value="1"/>
</dbReference>
<keyword evidence="7" id="KW-0012">Acyltransferase</keyword>
<dbReference type="Pfam" id="PF13602">
    <property type="entry name" value="ADH_zinc_N_2"/>
    <property type="match status" value="1"/>
</dbReference>
<dbReference type="SUPFAM" id="SSF47336">
    <property type="entry name" value="ACP-like"/>
    <property type="match status" value="1"/>
</dbReference>
<keyword evidence="15" id="KW-1185">Reference proteome</keyword>
<dbReference type="InterPro" id="IPR050091">
    <property type="entry name" value="PKS_NRPS_Biosynth_Enz"/>
</dbReference>
<dbReference type="Gene3D" id="3.90.180.10">
    <property type="entry name" value="Medium-chain alcohol dehydrogenases, catalytic domain"/>
    <property type="match status" value="1"/>
</dbReference>
<dbReference type="SMART" id="SM00825">
    <property type="entry name" value="PKS_KS"/>
    <property type="match status" value="1"/>
</dbReference>
<dbReference type="SMART" id="SM00822">
    <property type="entry name" value="PKS_KR"/>
    <property type="match status" value="1"/>
</dbReference>
<dbReference type="Gene3D" id="3.30.559.10">
    <property type="entry name" value="Chloramphenicol acetyltransferase-like domain"/>
    <property type="match status" value="1"/>
</dbReference>
<dbReference type="PROSITE" id="PS52019">
    <property type="entry name" value="PKS_MFAS_DH"/>
    <property type="match status" value="1"/>
</dbReference>
<feature type="region of interest" description="Disordered" evidence="10">
    <location>
        <begin position="2429"/>
        <end position="2451"/>
    </location>
</feature>
<evidence type="ECO:0000313" key="14">
    <source>
        <dbReference type="EMBL" id="SPO04420.1"/>
    </source>
</evidence>
<evidence type="ECO:0000259" key="13">
    <source>
        <dbReference type="PROSITE" id="PS52019"/>
    </source>
</evidence>
<evidence type="ECO:0000256" key="3">
    <source>
        <dbReference type="ARBA" id="ARBA00022553"/>
    </source>
</evidence>
<evidence type="ECO:0000256" key="10">
    <source>
        <dbReference type="SAM" id="MobiDB-lite"/>
    </source>
</evidence>
<reference evidence="14" key="1">
    <citation type="submission" date="2018-03" db="EMBL/GenBank/DDBJ databases">
        <authorList>
            <person name="Guldener U."/>
        </authorList>
    </citation>
    <scope>NUCLEOTIDE SEQUENCE</scope>
</reference>
<dbReference type="Gene3D" id="3.40.50.720">
    <property type="entry name" value="NAD(P)-binding Rossmann-like Domain"/>
    <property type="match status" value="1"/>
</dbReference>
<dbReference type="SMART" id="SM00829">
    <property type="entry name" value="PKS_ER"/>
    <property type="match status" value="1"/>
</dbReference>
<feature type="active site" description="Proton acceptor; for dehydratase activity" evidence="9">
    <location>
        <position position="974"/>
    </location>
</feature>
<evidence type="ECO:0000259" key="11">
    <source>
        <dbReference type="PROSITE" id="PS50075"/>
    </source>
</evidence>
<dbReference type="InterPro" id="IPR001227">
    <property type="entry name" value="Ac_transferase_dom_sf"/>
</dbReference>
<feature type="active site" description="Proton acceptor" evidence="8">
    <location>
        <position position="2766"/>
    </location>
</feature>
<dbReference type="InterPro" id="IPR014030">
    <property type="entry name" value="Ketoacyl_synth_N"/>
</dbReference>
<feature type="domain" description="PKS/mFAS DH" evidence="13">
    <location>
        <begin position="942"/>
        <end position="1259"/>
    </location>
</feature>
<dbReference type="PROSITE" id="PS00440">
    <property type="entry name" value="ACYLTRANSF_C_2"/>
    <property type="match status" value="1"/>
</dbReference>
<dbReference type="Pfam" id="PF00109">
    <property type="entry name" value="ketoacyl-synt"/>
    <property type="match status" value="1"/>
</dbReference>
<dbReference type="SUPFAM" id="SSF53901">
    <property type="entry name" value="Thiolase-like"/>
    <property type="match status" value="1"/>
</dbReference>
<dbReference type="Proteomes" id="UP001187682">
    <property type="component" value="Unassembled WGS sequence"/>
</dbReference>
<feature type="active site" description="Proton donor; for dehydratase activity" evidence="9">
    <location>
        <position position="1176"/>
    </location>
</feature>
<evidence type="ECO:0000256" key="1">
    <source>
        <dbReference type="ARBA" id="ARBA00005232"/>
    </source>
</evidence>
<dbReference type="InterPro" id="IPR039551">
    <property type="entry name" value="Cho/carn_acyl_trans"/>
</dbReference>
<keyword evidence="6" id="KW-0511">Multifunctional enzyme</keyword>
<feature type="compositionally biased region" description="Low complexity" evidence="10">
    <location>
        <begin position="2429"/>
        <end position="2438"/>
    </location>
</feature>
<feature type="region of interest" description="C-terminal hotdog fold" evidence="9">
    <location>
        <begin position="1111"/>
        <end position="1259"/>
    </location>
</feature>
<evidence type="ECO:0000256" key="2">
    <source>
        <dbReference type="ARBA" id="ARBA00022450"/>
    </source>
</evidence>
<feature type="domain" description="Carrier" evidence="11">
    <location>
        <begin position="2345"/>
        <end position="2422"/>
    </location>
</feature>
<dbReference type="PANTHER" id="PTHR43775">
    <property type="entry name" value="FATTY ACID SYNTHASE"/>
    <property type="match status" value="1"/>
</dbReference>
<dbReference type="InterPro" id="IPR013968">
    <property type="entry name" value="PKS_KR"/>
</dbReference>
<dbReference type="InterPro" id="IPR032821">
    <property type="entry name" value="PKS_assoc"/>
</dbReference>
<dbReference type="Gene3D" id="1.10.1200.10">
    <property type="entry name" value="ACP-like"/>
    <property type="match status" value="1"/>
</dbReference>
<name>A0AAE8N405_9PEZI</name>
<dbReference type="SUPFAM" id="SSF50129">
    <property type="entry name" value="GroES-like"/>
    <property type="match status" value="1"/>
</dbReference>
<dbReference type="Pfam" id="PF00755">
    <property type="entry name" value="Carn_acyltransf"/>
    <property type="match status" value="1"/>
</dbReference>
<dbReference type="InterPro" id="IPR036736">
    <property type="entry name" value="ACP-like_sf"/>
</dbReference>
<dbReference type="CDD" id="cd05195">
    <property type="entry name" value="enoyl_red"/>
    <property type="match status" value="1"/>
</dbReference>
<dbReference type="InterPro" id="IPR042231">
    <property type="entry name" value="Cho/carn_acyl_trans_2"/>
</dbReference>
<dbReference type="Pfam" id="PF08659">
    <property type="entry name" value="KR"/>
    <property type="match status" value="1"/>
</dbReference>
<dbReference type="InterPro" id="IPR049900">
    <property type="entry name" value="PKS_mFAS_DH"/>
</dbReference>
<dbReference type="PROSITE" id="PS50075">
    <property type="entry name" value="CARRIER"/>
    <property type="match status" value="1"/>
</dbReference>
<evidence type="ECO:0000256" key="7">
    <source>
        <dbReference type="ARBA" id="ARBA00023315"/>
    </source>
</evidence>
<feature type="region of interest" description="N-terminal hotdog fold" evidence="9">
    <location>
        <begin position="942"/>
        <end position="1080"/>
    </location>
</feature>
<dbReference type="InterPro" id="IPR020841">
    <property type="entry name" value="PKS_Beta-ketoAc_synthase_dom"/>
</dbReference>
<keyword evidence="5" id="KW-0560">Oxidoreductase</keyword>
<evidence type="ECO:0000259" key="12">
    <source>
        <dbReference type="PROSITE" id="PS52004"/>
    </source>
</evidence>
<dbReference type="GO" id="GO:0004312">
    <property type="term" value="F:fatty acid synthase activity"/>
    <property type="evidence" value="ECO:0007669"/>
    <property type="project" value="TreeGrafter"/>
</dbReference>
<dbReference type="InterPro" id="IPR009081">
    <property type="entry name" value="PP-bd_ACP"/>
</dbReference>
<dbReference type="PROSITE" id="PS51257">
    <property type="entry name" value="PROKAR_LIPOPROTEIN"/>
    <property type="match status" value="1"/>
</dbReference>
<evidence type="ECO:0000256" key="8">
    <source>
        <dbReference type="PIRSR" id="PIRSR600542-1"/>
    </source>
</evidence>
<dbReference type="PANTHER" id="PTHR43775:SF22">
    <property type="entry name" value="SYNTHASE, PUTATIVE (JCVI)-RELATED"/>
    <property type="match status" value="1"/>
</dbReference>
<sequence>MDTPKSLNYRPSVPIAVIGMGCRLPGGADSPNKLWRLLSEGRNAWTDVPSNRWNWDSFHHPDPNVNEAINHRGGHFLQSDPAAWDASFFGVAAGEARTLDPQQRILLETSYEALESAGVPAESVRGSKTSVYVATFSQDWETMLLKDTNDLIKYHVLGTHKAIVANRVSYFFDLKGPSVTVDTACSGGLVALHLACQSLKTGESNMAMVSGTNLILSPELMFGMTFLNMLNDDGKSYSFDERGAGYGRGEGVATLLLKRLDEAIADGDPIRAVIRNTGVNQDGKTNGISYPSQESQQELAESVYAEAGLDPRDTGYVEAHGTGTAAGDKIEMGAIRSVFCRDRDSELLVGTVKANLGHLESTSGLAAVIKAVLALERGVVPGVPGIVEMKASLRDIVKYPIKIPRIAEAWPLRACADGTLVRRVSVQNFGFGGTNAHVILESASTPASTNGINGVEHAEAQVQTKDPRLFAFTAKSKDSLHAGIKETREWVDSHGDDVNLEDLAYTLGSRRSLMIWRSACVAHSAQDLHSSLEKLVGNRASVSRPPPVVFVFNGQGAQWFAMGRELLQIEGPFRASIHKSDEVLKSLGLAWSLLEELQKDKETSRIDESEVAQPASTAIQVALVDLLRAIQMVPQAVVGHSSGEIAAAYAAGGLTHEEVMAISLHRSQISRWCRESLPTSGAMMAVGLGESEVQPYLKRANREQERGLASVACVNSPNSTTITGDREAVEHLHELLDGVSVFNRLLKVDTAYHSHHMKEVAPRYEDALGNIQGSTLSATDVRFFSSVTTEEKSSGFGTSYWVENLVSQVRFSEALENLSRSLSQDASPGTISPLFIEIGPHSALKGPLTQTLQALRLPGFEYQYTSALSRGQDARQSFLSVAGKAFELGCAVDIAAANSFGSAGVARNVLTDLPRYSWDHSTKYWHESRLSKEYRFRKNPYHDLLGLRVVSGNSINPAWRQILSVDRQPWLRDHVVDNFVIFPGSGYICMAIEGILQLAADASAAGSRRDQVSHVKLRNIQFLKALVIPDSPDTVEVQLLFVGGGPDLQAWREFTVVAVSADGRSSEHCRGSIALNSTRGTAINDVEGSREEDIATAARSAWLQATRDSCPDESHHDTIYAELKANGNLYGPTFAAIQTLKLGDRRAVASVQIPDVRSGMPGKYMRPHLIHPTTLDAIAHVLLPLESQARAGKSGSIMPTSIGELSVSLDTPSEPGHRLEVVVESAPAGANKIVVVREGETDTRVDPLVSMSNLRTVLIGEAPGSVDQSDKFKDALHVEWEVDADFLSGPPDGIRTQEQLEEHVAEYLSSYSVKKAGLRVLETGGISGTSLTAAVLAALSTHGRVPTSYEVTGSSPEDVEGLKESLAAKPIKGSEVVAFNTLDIARDPLEQGFGQSNTDSYDAVIIHDVLQNGQSLQKALKNARKLLKAGGALVMAGRADGPERYSPSEWTRMLSECSFSELEPATTIYDADGEHTTGYYCVVSTARVPAAGSTALLPIEIIPDTSGKLGDFASQLSSELENLSSSADNRSVNICAPGVSDGPIDPKSLYVVLDEGTCPILKDLSVSRFANIKGLALKAKFILWVSMRADGLNSASEADMEMATGFTRVIRKENEGLRLVSLVVKQDLSDWSAILQAVIRIVKICFHEERGHERELEYHYRDGRIIVPRLRPAVNYQRWQRGKASSRGDQVLTEIATFYNQERPLKMEIEVPGLLSSLRFTDDEHHEPLGPLEVEIQGKAYGVDTKAVEIAMGHIDQADDASVSEWSGVLTAVGSGLDSKWKVGDRVCGLGGSAFSPYASSSRIQGPDLDLMRRVPSSLSFSEIASSLHPLTTAYHALVNLTRVTAGQSVLIHAADEPTGQAAVMIARLLGAEIFATVRDATGSRFLIDTLDVPESNIYSSQLSNYRLGILRQTAGQGVDVVVSSLGGATFKDSWGCIAQFGTFVHIDEGVGGAIPAGKNAVFTSLDMGRLIRHRPTVVAEAMDKIMELIEQGKIGPIAQAKRMPISEIEDAFRIVSKKQTPEKVVLEINDGALVKATIAKSTELKLPPDATYVVPGGLGSLGEKICVWLAERGAKHIVTLTRSGATRYSDAMAALEADLERLGAKIYNPACDITDEARVREVAEWCAANLPPVRGIIQSAAVFKDKTLENMDIELFNGGLRPKREGTLNIYNAFASDNLDAFILLSSAATVLGSKGQTHYNAGNSFQEGFALQKLAEQPSSGSKTHFTTIQPALITGSDADVTGAHRRKMFTRQGGVMVEFSEVLSLIEYSLGEQARSDGYVQLVLGVDPNVIQNDGTYNIRFMTDILQSKSGEPSADGESGATRSGGAATIAQRFTAAADEGEASRMVEEALANKIRELVAIGQDGLRPDMPLAEVGVDSLVAIEIKNWIGREFEAPLQTSEVLDAPGTAVLAQSVARKSKLAKSNANGGNLVNGAGTNGTGEEAEESDKSSAQILPKHGFACCSTSNELPIMPLLDLDTVLDLFLKAVQHLMTPDDLSHMIKQLNKLKAPSGLGRKLHARLMDRFNDPTIDNWIFEPANEQVYTGRNYPISPWSSFAGTDAFSKFPHSQAERATIVSLSALEFKHKLEAGKLEPTVIGGRPQCMYQHGWLFNAFREPVVGVDKMRKMPSEDYIAVLRRGHLFRVNLVDEFGGAIAFPKLQATFQNIIDKVQDDHSWVGILTADDRNSWAKMRQAALDLHPDNKKYLDMVEGAAFLVCLDDGSPTNTEERMERMLLNDGFNRWFDKGLKLIVCSNGVSGSHMEHSMIDGMTIRELYDARTEAIESYQRPHTNGTLTNGESTGEADVQVEEYTFHTSPAIEDRVAHIRARYLQETSIVGFTTWTCTLFGQDYFQARRLPSKGIYETMVQLASKYYLGKNYPCWSAISMGHYHKGRIDIIQTYTAEMQSFCNVVDEDTVGAREKRALLVDAARSHGPNILRAQHNKGYERTLVALETQLREGEDAPEIYSDPVYQSVRPHWVMTGSTDIGGAGGGEFGFILRHPDSVWLQYLIESDKAMFAIVMRKEKIGALLECLERAARVVKELIEFED</sequence>
<dbReference type="InterPro" id="IPR029063">
    <property type="entry name" value="SAM-dependent_MTases_sf"/>
</dbReference>
<dbReference type="SUPFAM" id="SSF51735">
    <property type="entry name" value="NAD(P)-binding Rossmann-fold domains"/>
    <property type="match status" value="2"/>
</dbReference>
<dbReference type="InterPro" id="IPR020807">
    <property type="entry name" value="PKS_DH"/>
</dbReference>
<comment type="caution">
    <text evidence="14">The sequence shown here is derived from an EMBL/GenBank/DDBJ whole genome shotgun (WGS) entry which is preliminary data.</text>
</comment>
<dbReference type="Gene3D" id="3.40.50.150">
    <property type="entry name" value="Vaccinia Virus protein VP39"/>
    <property type="match status" value="1"/>
</dbReference>
<dbReference type="InterPro" id="IPR049552">
    <property type="entry name" value="PKS_DH_N"/>
</dbReference>
<dbReference type="Gene3D" id="3.40.366.10">
    <property type="entry name" value="Malonyl-Coenzyme A Acyl Carrier Protein, domain 2"/>
    <property type="match status" value="1"/>
</dbReference>
<dbReference type="Pfam" id="PF23297">
    <property type="entry name" value="ACP_SdgA_C"/>
    <property type="match status" value="1"/>
</dbReference>
<dbReference type="InterPro" id="IPR000542">
    <property type="entry name" value="Carn_acyl_trans"/>
</dbReference>
<dbReference type="SUPFAM" id="SSF52151">
    <property type="entry name" value="FabD/lysophospholipase-like"/>
    <property type="match status" value="1"/>
</dbReference>
<dbReference type="InterPro" id="IPR016036">
    <property type="entry name" value="Malonyl_transacylase_ACP-bd"/>
</dbReference>
<dbReference type="GO" id="GO:0016491">
    <property type="term" value="F:oxidoreductase activity"/>
    <property type="evidence" value="ECO:0007669"/>
    <property type="project" value="UniProtKB-KW"/>
</dbReference>
<dbReference type="InterPro" id="IPR020843">
    <property type="entry name" value="ER"/>
</dbReference>
<dbReference type="Gene3D" id="3.10.129.110">
    <property type="entry name" value="Polyketide synthase dehydratase"/>
    <property type="match status" value="1"/>
</dbReference>
<dbReference type="SUPFAM" id="SSF55048">
    <property type="entry name" value="Probable ACP-binding domain of malonyl-CoA ACP transacylase"/>
    <property type="match status" value="1"/>
</dbReference>
<dbReference type="Pfam" id="PF21089">
    <property type="entry name" value="PKS_DH_N"/>
    <property type="match status" value="1"/>
</dbReference>
<accession>A0AAE8N405</accession>
<dbReference type="PROSITE" id="PS52004">
    <property type="entry name" value="KS3_2"/>
    <property type="match status" value="1"/>
</dbReference>
<dbReference type="InterPro" id="IPR049551">
    <property type="entry name" value="PKS_DH_C"/>
</dbReference>
<dbReference type="SMART" id="SM00826">
    <property type="entry name" value="PKS_DH"/>
    <property type="match status" value="1"/>
</dbReference>
<evidence type="ECO:0000256" key="9">
    <source>
        <dbReference type="PROSITE-ProRule" id="PRU01363"/>
    </source>
</evidence>
<dbReference type="InterPro" id="IPR016035">
    <property type="entry name" value="Acyl_Trfase/lysoPLipase"/>
</dbReference>
<dbReference type="Gene3D" id="3.30.559.70">
    <property type="entry name" value="Choline/Carnitine o-acyltransferase, domain 2"/>
    <property type="match status" value="1"/>
</dbReference>
<dbReference type="InterPro" id="IPR023213">
    <property type="entry name" value="CAT-like_dom_sf"/>
</dbReference>
<keyword evidence="4" id="KW-0808">Transferase</keyword>
<comment type="similarity">
    <text evidence="1">Belongs to the carnitine/choline acetyltransferase family.</text>
</comment>
<dbReference type="Pfam" id="PF16197">
    <property type="entry name" value="KAsynt_C_assoc"/>
    <property type="match status" value="1"/>
</dbReference>
<dbReference type="InterPro" id="IPR020806">
    <property type="entry name" value="PKS_PP-bd"/>
</dbReference>
<proteinExistence type="inferred from homology"/>
<dbReference type="GO" id="GO:0031177">
    <property type="term" value="F:phosphopantetheine binding"/>
    <property type="evidence" value="ECO:0007669"/>
    <property type="project" value="InterPro"/>
</dbReference>
<evidence type="ECO:0000256" key="5">
    <source>
        <dbReference type="ARBA" id="ARBA00023002"/>
    </source>
</evidence>
<dbReference type="InterPro" id="IPR014043">
    <property type="entry name" value="Acyl_transferase_dom"/>
</dbReference>
<dbReference type="InterPro" id="IPR014031">
    <property type="entry name" value="Ketoacyl_synth_C"/>
</dbReference>
<dbReference type="SMART" id="SM00827">
    <property type="entry name" value="PKS_AT"/>
    <property type="match status" value="1"/>
</dbReference>
<dbReference type="InterPro" id="IPR016039">
    <property type="entry name" value="Thiolase-like"/>
</dbReference>
<evidence type="ECO:0000256" key="6">
    <source>
        <dbReference type="ARBA" id="ARBA00023268"/>
    </source>
</evidence>
<dbReference type="Pfam" id="PF14765">
    <property type="entry name" value="PS-DH"/>
    <property type="match status" value="1"/>
</dbReference>
<dbReference type="InterPro" id="IPR042104">
    <property type="entry name" value="PKS_dehydratase_sf"/>
</dbReference>
<evidence type="ECO:0000256" key="4">
    <source>
        <dbReference type="ARBA" id="ARBA00022679"/>
    </source>
</evidence>
<dbReference type="SUPFAM" id="SSF52777">
    <property type="entry name" value="CoA-dependent acyltransferases"/>
    <property type="match status" value="2"/>
</dbReference>
<dbReference type="Gene3D" id="3.40.47.10">
    <property type="match status" value="1"/>
</dbReference>
<keyword evidence="3" id="KW-0597">Phosphoprotein</keyword>
<dbReference type="SUPFAM" id="SSF53335">
    <property type="entry name" value="S-adenosyl-L-methionine-dependent methyltransferases"/>
    <property type="match status" value="1"/>
</dbReference>
<dbReference type="InterPro" id="IPR036291">
    <property type="entry name" value="NAD(P)-bd_dom_sf"/>
</dbReference>
<feature type="domain" description="Ketosynthase family 3 (KS3)" evidence="12">
    <location>
        <begin position="12"/>
        <end position="442"/>
    </location>
</feature>
<dbReference type="EMBL" id="ONZQ02000010">
    <property type="protein sequence ID" value="SPO04420.1"/>
    <property type="molecule type" value="Genomic_DNA"/>
</dbReference>
<dbReference type="InterPro" id="IPR057326">
    <property type="entry name" value="KR_dom"/>
</dbReference>
<evidence type="ECO:0000313" key="15">
    <source>
        <dbReference type="Proteomes" id="UP001187682"/>
    </source>
</evidence>
<dbReference type="CDD" id="cd00833">
    <property type="entry name" value="PKS"/>
    <property type="match status" value="1"/>
</dbReference>
<dbReference type="GO" id="GO:0044550">
    <property type="term" value="P:secondary metabolite biosynthetic process"/>
    <property type="evidence" value="ECO:0007669"/>
    <property type="project" value="UniProtKB-ARBA"/>
</dbReference>
<dbReference type="GO" id="GO:0006633">
    <property type="term" value="P:fatty acid biosynthetic process"/>
    <property type="evidence" value="ECO:0007669"/>
    <property type="project" value="TreeGrafter"/>
</dbReference>
<dbReference type="InterPro" id="IPR011032">
    <property type="entry name" value="GroES-like_sf"/>
</dbReference>
<keyword evidence="2" id="KW-0596">Phosphopantetheine</keyword>
<organism evidence="14 15">
    <name type="scientific">Cephalotrichum gorgonifer</name>
    <dbReference type="NCBI Taxonomy" id="2041049"/>
    <lineage>
        <taxon>Eukaryota</taxon>
        <taxon>Fungi</taxon>
        <taxon>Dikarya</taxon>
        <taxon>Ascomycota</taxon>
        <taxon>Pezizomycotina</taxon>
        <taxon>Sordariomycetes</taxon>
        <taxon>Hypocreomycetidae</taxon>
        <taxon>Microascales</taxon>
        <taxon>Microascaceae</taxon>
        <taxon>Cephalotrichum</taxon>
    </lineage>
</organism>
<dbReference type="Pfam" id="PF00698">
    <property type="entry name" value="Acyl_transf_1"/>
    <property type="match status" value="1"/>
</dbReference>
<gene>
    <name evidence="14" type="ORF">DNG_07105</name>
</gene>